<proteinExistence type="inferred from homology"/>
<comment type="caution">
    <text evidence="7">The sequence shown here is derived from an EMBL/GenBank/DDBJ whole genome shotgun (WGS) entry which is preliminary data.</text>
</comment>
<accession>A0A8K0RH65</accession>
<organism evidence="7 8">
    <name type="scientific">Paraphoma chrysanthemicola</name>
    <dbReference type="NCBI Taxonomy" id="798071"/>
    <lineage>
        <taxon>Eukaryota</taxon>
        <taxon>Fungi</taxon>
        <taxon>Dikarya</taxon>
        <taxon>Ascomycota</taxon>
        <taxon>Pezizomycotina</taxon>
        <taxon>Dothideomycetes</taxon>
        <taxon>Pleosporomycetidae</taxon>
        <taxon>Pleosporales</taxon>
        <taxon>Pleosporineae</taxon>
        <taxon>Phaeosphaeriaceae</taxon>
        <taxon>Paraphoma</taxon>
    </lineage>
</organism>
<dbReference type="EMBL" id="JAGMVJ010000001">
    <property type="protein sequence ID" value="KAH7094880.1"/>
    <property type="molecule type" value="Genomic_DNA"/>
</dbReference>
<feature type="transmembrane region" description="Helical" evidence="6">
    <location>
        <begin position="152"/>
        <end position="172"/>
    </location>
</feature>
<name>A0A8K0RH65_9PLEO</name>
<dbReference type="Gene3D" id="6.10.110.10">
    <property type="match status" value="1"/>
</dbReference>
<evidence type="ECO:0000313" key="8">
    <source>
        <dbReference type="Proteomes" id="UP000813461"/>
    </source>
</evidence>
<keyword evidence="4 6" id="KW-1133">Transmembrane helix</keyword>
<evidence type="ECO:0000313" key="7">
    <source>
        <dbReference type="EMBL" id="KAH7094880.1"/>
    </source>
</evidence>
<evidence type="ECO:0000256" key="3">
    <source>
        <dbReference type="ARBA" id="ARBA00022692"/>
    </source>
</evidence>
<gene>
    <name evidence="7" type="ORF">FB567DRAFT_600567</name>
</gene>
<dbReference type="InterPro" id="IPR009311">
    <property type="entry name" value="IFI6/IFI27-like"/>
</dbReference>
<evidence type="ECO:0000256" key="6">
    <source>
        <dbReference type="SAM" id="Phobius"/>
    </source>
</evidence>
<dbReference type="PANTHER" id="PTHR16932:SF18">
    <property type="entry name" value="INTERFERON, ALPHA-INDUCIBLE PROTEIN 27-LIKE 2"/>
    <property type="match status" value="1"/>
</dbReference>
<dbReference type="Proteomes" id="UP000813461">
    <property type="component" value="Unassembled WGS sequence"/>
</dbReference>
<dbReference type="AlphaFoldDB" id="A0A8K0RH65"/>
<keyword evidence="5 6" id="KW-0472">Membrane</keyword>
<sequence>MDFWLRSAGCGIANAGKIIHDSLDGFGQNAGIALDAWGKHVGKDLDPNHPIHIAMTKTGEFSFGTARQTLRFLDHLGQHTEKSVSGAYNHAHHQLAQVDWDTLAQEVRRQIESSAKELGIAVSVAATHVFRIAESELPDAIKHWIAENPGQTVFIVAAGVVFFAPFLIRVPVLRSLGFAARGVDAGSAAAAIQSIIGPVMAGSIFSLLQSAGAGGAAGVAVVNQAVVTAAGVGAGVVAATCAKPNFGLSPEAESHV</sequence>
<comment type="similarity">
    <text evidence="2">Belongs to the IFI6/IFI27 family.</text>
</comment>
<evidence type="ECO:0000256" key="4">
    <source>
        <dbReference type="ARBA" id="ARBA00022989"/>
    </source>
</evidence>
<evidence type="ECO:0000256" key="1">
    <source>
        <dbReference type="ARBA" id="ARBA00004141"/>
    </source>
</evidence>
<evidence type="ECO:0000256" key="2">
    <source>
        <dbReference type="ARBA" id="ARBA00007262"/>
    </source>
</evidence>
<comment type="subcellular location">
    <subcellularLocation>
        <location evidence="1">Membrane</location>
        <topology evidence="1">Multi-pass membrane protein</topology>
    </subcellularLocation>
</comment>
<dbReference type="Pfam" id="PF06140">
    <property type="entry name" value="Ifi-6-16"/>
    <property type="match status" value="1"/>
</dbReference>
<dbReference type="OrthoDB" id="440424at2759"/>
<protein>
    <submittedName>
        <fullName evidence="7">Uncharacterized protein</fullName>
    </submittedName>
</protein>
<dbReference type="PANTHER" id="PTHR16932">
    <property type="entry name" value="INTERFERON ALPHA-INDUCIBLE PROTEIN 27"/>
    <property type="match status" value="1"/>
</dbReference>
<dbReference type="InterPro" id="IPR038213">
    <property type="entry name" value="IFI6/IFI27-like_sf"/>
</dbReference>
<reference evidence="7" key="1">
    <citation type="journal article" date="2021" name="Nat. Commun.">
        <title>Genetic determinants of endophytism in the Arabidopsis root mycobiome.</title>
        <authorList>
            <person name="Mesny F."/>
            <person name="Miyauchi S."/>
            <person name="Thiergart T."/>
            <person name="Pickel B."/>
            <person name="Atanasova L."/>
            <person name="Karlsson M."/>
            <person name="Huettel B."/>
            <person name="Barry K.W."/>
            <person name="Haridas S."/>
            <person name="Chen C."/>
            <person name="Bauer D."/>
            <person name="Andreopoulos W."/>
            <person name="Pangilinan J."/>
            <person name="LaButti K."/>
            <person name="Riley R."/>
            <person name="Lipzen A."/>
            <person name="Clum A."/>
            <person name="Drula E."/>
            <person name="Henrissat B."/>
            <person name="Kohler A."/>
            <person name="Grigoriev I.V."/>
            <person name="Martin F.M."/>
            <person name="Hacquard S."/>
        </authorList>
    </citation>
    <scope>NUCLEOTIDE SEQUENCE</scope>
    <source>
        <strain evidence="7">MPI-SDFR-AT-0120</strain>
    </source>
</reference>
<evidence type="ECO:0000256" key="5">
    <source>
        <dbReference type="ARBA" id="ARBA00023136"/>
    </source>
</evidence>
<dbReference type="GO" id="GO:0016020">
    <property type="term" value="C:membrane"/>
    <property type="evidence" value="ECO:0007669"/>
    <property type="project" value="UniProtKB-SubCell"/>
</dbReference>
<keyword evidence="8" id="KW-1185">Reference proteome</keyword>
<keyword evidence="3 6" id="KW-0812">Transmembrane</keyword>